<evidence type="ECO:0000313" key="2">
    <source>
        <dbReference type="EMBL" id="GAA3760846.1"/>
    </source>
</evidence>
<gene>
    <name evidence="2" type="ORF">GCM10022240_11770</name>
</gene>
<accession>A0ABP7GBC3</accession>
<dbReference type="Proteomes" id="UP001500540">
    <property type="component" value="Unassembled WGS sequence"/>
</dbReference>
<evidence type="ECO:0008006" key="4">
    <source>
        <dbReference type="Google" id="ProtNLM"/>
    </source>
</evidence>
<sequence>MSDARDPRGQGDVAEQDPAPALFHDPPPDQERTDLQDADLLTADLGPDGQGDLAPEDDVDSEDLGADDGPDGLRIADEP</sequence>
<feature type="compositionally biased region" description="Basic and acidic residues" evidence="1">
    <location>
        <begin position="26"/>
        <end position="35"/>
    </location>
</feature>
<feature type="region of interest" description="Disordered" evidence="1">
    <location>
        <begin position="1"/>
        <end position="79"/>
    </location>
</feature>
<comment type="caution">
    <text evidence="2">The sequence shown here is derived from an EMBL/GenBank/DDBJ whole genome shotgun (WGS) entry which is preliminary data.</text>
</comment>
<proteinExistence type="predicted"/>
<name>A0ABP7GBC3_9MICO</name>
<feature type="compositionally biased region" description="Acidic residues" evidence="1">
    <location>
        <begin position="54"/>
        <end position="70"/>
    </location>
</feature>
<protein>
    <recommendedName>
        <fullName evidence="4">Sugar ABC transporter ATPase</fullName>
    </recommendedName>
</protein>
<evidence type="ECO:0000256" key="1">
    <source>
        <dbReference type="SAM" id="MobiDB-lite"/>
    </source>
</evidence>
<dbReference type="RefSeq" id="WP_344781532.1">
    <property type="nucleotide sequence ID" value="NZ_BAABAF010000004.1"/>
</dbReference>
<keyword evidence="3" id="KW-1185">Reference proteome</keyword>
<dbReference type="EMBL" id="BAABAF010000004">
    <property type="protein sequence ID" value="GAA3760846.1"/>
    <property type="molecule type" value="Genomic_DNA"/>
</dbReference>
<reference evidence="3" key="1">
    <citation type="journal article" date="2019" name="Int. J. Syst. Evol. Microbiol.">
        <title>The Global Catalogue of Microorganisms (GCM) 10K type strain sequencing project: providing services to taxonomists for standard genome sequencing and annotation.</title>
        <authorList>
            <consortium name="The Broad Institute Genomics Platform"/>
            <consortium name="The Broad Institute Genome Sequencing Center for Infectious Disease"/>
            <person name="Wu L."/>
            <person name="Ma J."/>
        </authorList>
    </citation>
    <scope>NUCLEOTIDE SEQUENCE [LARGE SCALE GENOMIC DNA]</scope>
    <source>
        <strain evidence="3">JCM 16950</strain>
    </source>
</reference>
<organism evidence="2 3">
    <name type="scientific">Microbacterium kribbense</name>
    <dbReference type="NCBI Taxonomy" id="433645"/>
    <lineage>
        <taxon>Bacteria</taxon>
        <taxon>Bacillati</taxon>
        <taxon>Actinomycetota</taxon>
        <taxon>Actinomycetes</taxon>
        <taxon>Micrococcales</taxon>
        <taxon>Microbacteriaceae</taxon>
        <taxon>Microbacterium</taxon>
    </lineage>
</organism>
<evidence type="ECO:0000313" key="3">
    <source>
        <dbReference type="Proteomes" id="UP001500540"/>
    </source>
</evidence>